<evidence type="ECO:0000256" key="1">
    <source>
        <dbReference type="PIRSR" id="PIRSR601310-1"/>
    </source>
</evidence>
<evidence type="ECO:0000313" key="5">
    <source>
        <dbReference type="EMBL" id="AZA08519.1"/>
    </source>
</evidence>
<dbReference type="EC" id="3.-.-.-" evidence="5"/>
<dbReference type="GO" id="GO:0009117">
    <property type="term" value="P:nucleotide metabolic process"/>
    <property type="evidence" value="ECO:0007669"/>
    <property type="project" value="TreeGrafter"/>
</dbReference>
<evidence type="ECO:0000256" key="2">
    <source>
        <dbReference type="PIRSR" id="PIRSR601310-3"/>
    </source>
</evidence>
<dbReference type="SUPFAM" id="SSF54197">
    <property type="entry name" value="HIT-like"/>
    <property type="match status" value="1"/>
</dbReference>
<dbReference type="Gene3D" id="3.30.428.10">
    <property type="entry name" value="HIT-like"/>
    <property type="match status" value="1"/>
</dbReference>
<dbReference type="Pfam" id="PF01230">
    <property type="entry name" value="HIT"/>
    <property type="match status" value="1"/>
</dbReference>
<dbReference type="PROSITE" id="PS51084">
    <property type="entry name" value="HIT_2"/>
    <property type="match status" value="1"/>
</dbReference>
<dbReference type="EMBL" id="CP033898">
    <property type="protein sequence ID" value="AZA08519.1"/>
    <property type="molecule type" value="Genomic_DNA"/>
</dbReference>
<dbReference type="InterPro" id="IPR019808">
    <property type="entry name" value="Histidine_triad_CS"/>
</dbReference>
<evidence type="ECO:0000256" key="3">
    <source>
        <dbReference type="PROSITE-ProRule" id="PRU00464"/>
    </source>
</evidence>
<dbReference type="PROSITE" id="PS00892">
    <property type="entry name" value="HIT_1"/>
    <property type="match status" value="1"/>
</dbReference>
<sequence length="154" mass="17046">MYLALPARVPLHSAIPLPLMGMSVFSKIIAGELPGRFVYRSEDVVAFLTIEPLAYGHVLVVPVQEVDRWTDLDPKLWARLSEVAQEIGQAIIKAFDAPRAGFIIAGFDVPHTHIHVFPTSQMADYDFSQAMGMNETDPALMDDAAKRIREALEA</sequence>
<keyword evidence="6" id="KW-1185">Reference proteome</keyword>
<dbReference type="InterPro" id="IPR011146">
    <property type="entry name" value="HIT-like"/>
</dbReference>
<feature type="short sequence motif" description="Histidine triad motif" evidence="2 3">
    <location>
        <begin position="111"/>
        <end position="115"/>
    </location>
</feature>
<dbReference type="PANTHER" id="PTHR46648:SF1">
    <property type="entry name" value="ADENOSINE 5'-MONOPHOSPHORAMIDASE HNT1"/>
    <property type="match status" value="1"/>
</dbReference>
<dbReference type="AlphaFoldDB" id="A0A3G6ISC7"/>
<dbReference type="PRINTS" id="PR00332">
    <property type="entry name" value="HISTRIAD"/>
</dbReference>
<dbReference type="PANTHER" id="PTHR46648">
    <property type="entry name" value="HIT FAMILY PROTEIN 1"/>
    <property type="match status" value="1"/>
</dbReference>
<accession>A0A3G6ISC7</accession>
<dbReference type="KEGG" id="cpso:CPPEL_01865"/>
<feature type="active site" description="Tele-AMP-histidine intermediate" evidence="1">
    <location>
        <position position="113"/>
    </location>
</feature>
<dbReference type="InterPro" id="IPR036265">
    <property type="entry name" value="HIT-like_sf"/>
</dbReference>
<evidence type="ECO:0000259" key="4">
    <source>
        <dbReference type="PROSITE" id="PS51084"/>
    </source>
</evidence>
<dbReference type="InterPro" id="IPR001310">
    <property type="entry name" value="Histidine_triad_HIT"/>
</dbReference>
<reference evidence="5 6" key="1">
    <citation type="submission" date="2018-11" db="EMBL/GenBank/DDBJ databases">
        <authorList>
            <person name="Kleinhagauer T."/>
            <person name="Glaeser S.P."/>
            <person name="Spergser J."/>
            <person name="Ruckert C."/>
            <person name="Kaempfer P."/>
            <person name="Busse H.-J."/>
        </authorList>
    </citation>
    <scope>NUCLEOTIDE SEQUENCE [LARGE SCALE GENOMIC DNA]</scope>
    <source>
        <strain evidence="5 6">812CH</strain>
    </source>
</reference>
<proteinExistence type="predicted"/>
<gene>
    <name evidence="5" type="ORF">CPPEL_01865</name>
</gene>
<name>A0A3G6ISC7_9CORY</name>
<evidence type="ECO:0000313" key="6">
    <source>
        <dbReference type="Proteomes" id="UP000271426"/>
    </source>
</evidence>
<feature type="domain" description="HIT" evidence="4">
    <location>
        <begin position="24"/>
        <end position="127"/>
    </location>
</feature>
<dbReference type="GO" id="GO:0016787">
    <property type="term" value="F:hydrolase activity"/>
    <property type="evidence" value="ECO:0007669"/>
    <property type="project" value="UniProtKB-KW"/>
</dbReference>
<organism evidence="5 6">
    <name type="scientific">Corynebacterium pseudopelargi</name>
    <dbReference type="NCBI Taxonomy" id="2080757"/>
    <lineage>
        <taxon>Bacteria</taxon>
        <taxon>Bacillati</taxon>
        <taxon>Actinomycetota</taxon>
        <taxon>Actinomycetes</taxon>
        <taxon>Mycobacteriales</taxon>
        <taxon>Corynebacteriaceae</taxon>
        <taxon>Corynebacterium</taxon>
    </lineage>
</organism>
<protein>
    <submittedName>
        <fullName evidence="5">HIT-like protein</fullName>
        <ecNumber evidence="5">3.-.-.-</ecNumber>
    </submittedName>
</protein>
<dbReference type="Proteomes" id="UP000271426">
    <property type="component" value="Chromosome"/>
</dbReference>
<keyword evidence="5" id="KW-0378">Hydrolase</keyword>